<evidence type="ECO:0000256" key="13">
    <source>
        <dbReference type="ARBA" id="ARBA00023157"/>
    </source>
</evidence>
<dbReference type="InterPro" id="IPR046450">
    <property type="entry name" value="PA_dom_sf"/>
</dbReference>
<keyword evidence="19" id="KW-1185">Reference proteome</keyword>
<keyword evidence="12 15" id="KW-0472">Membrane</keyword>
<dbReference type="Gene3D" id="2.10.25.10">
    <property type="entry name" value="Laminin"/>
    <property type="match status" value="2"/>
</dbReference>
<dbReference type="GO" id="GO:0000139">
    <property type="term" value="C:Golgi membrane"/>
    <property type="evidence" value="ECO:0007669"/>
    <property type="project" value="UniProtKB-SubCell"/>
</dbReference>
<dbReference type="AlphaFoldDB" id="A0A3L6Q0P2"/>
<dbReference type="InterPro" id="IPR003137">
    <property type="entry name" value="PA_domain"/>
</dbReference>
<evidence type="ECO:0000256" key="15">
    <source>
        <dbReference type="SAM" id="Phobius"/>
    </source>
</evidence>
<evidence type="ECO:0000256" key="16">
    <source>
        <dbReference type="SAM" id="SignalP"/>
    </source>
</evidence>
<name>A0A3L6Q0P2_PANMI</name>
<dbReference type="CDD" id="cd00054">
    <property type="entry name" value="EGF_CA"/>
    <property type="match status" value="1"/>
</dbReference>
<dbReference type="Gene3D" id="3.50.30.30">
    <property type="match status" value="1"/>
</dbReference>
<evidence type="ECO:0000256" key="10">
    <source>
        <dbReference type="ARBA" id="ARBA00022989"/>
    </source>
</evidence>
<dbReference type="InterPro" id="IPR018097">
    <property type="entry name" value="EGF_Ca-bd_CS"/>
</dbReference>
<dbReference type="Pfam" id="PF02225">
    <property type="entry name" value="PA"/>
    <property type="match status" value="1"/>
</dbReference>
<keyword evidence="8" id="KW-0106">Calcium</keyword>
<dbReference type="EMBL" id="PQIB02000015">
    <property type="protein sequence ID" value="RLM66591.1"/>
    <property type="molecule type" value="Genomic_DNA"/>
</dbReference>
<dbReference type="SMART" id="SM00179">
    <property type="entry name" value="EGF_CA"/>
    <property type="match status" value="1"/>
</dbReference>
<dbReference type="STRING" id="4540.A0A3L6Q0P2"/>
<dbReference type="PANTHER" id="PTHR22702">
    <property type="entry name" value="PROTEASE-ASSOCIATED DOMAIN-CONTAINING PROTEIN"/>
    <property type="match status" value="1"/>
</dbReference>
<proteinExistence type="inferred from homology"/>
<evidence type="ECO:0000256" key="6">
    <source>
        <dbReference type="ARBA" id="ARBA00022729"/>
    </source>
</evidence>
<dbReference type="FunFam" id="3.50.30.30:FF:000001">
    <property type="entry name" value="Vacuolar-sorting receptor 1"/>
    <property type="match status" value="1"/>
</dbReference>
<evidence type="ECO:0000256" key="3">
    <source>
        <dbReference type="ARBA" id="ARBA00022448"/>
    </source>
</evidence>
<evidence type="ECO:0000256" key="12">
    <source>
        <dbReference type="ARBA" id="ARBA00023136"/>
    </source>
</evidence>
<evidence type="ECO:0000313" key="18">
    <source>
        <dbReference type="EMBL" id="RLM66591.1"/>
    </source>
</evidence>
<keyword evidence="10 15" id="KW-1133">Transmembrane helix</keyword>
<evidence type="ECO:0000256" key="1">
    <source>
        <dbReference type="ARBA" id="ARBA00004394"/>
    </source>
</evidence>
<evidence type="ECO:0000313" key="19">
    <source>
        <dbReference type="Proteomes" id="UP000275267"/>
    </source>
</evidence>
<dbReference type="Pfam" id="PF12662">
    <property type="entry name" value="cEGF"/>
    <property type="match status" value="1"/>
</dbReference>
<keyword evidence="4" id="KW-0245">EGF-like domain</keyword>
<protein>
    <submittedName>
        <fullName evidence="18">Vacuolar-sorting receptor 7-like</fullName>
    </submittedName>
</protein>
<evidence type="ECO:0000256" key="4">
    <source>
        <dbReference type="ARBA" id="ARBA00022536"/>
    </source>
</evidence>
<feature type="chain" id="PRO_5018021947" evidence="16">
    <location>
        <begin position="32"/>
        <end position="589"/>
    </location>
</feature>
<keyword evidence="11" id="KW-0333">Golgi apparatus</keyword>
<evidence type="ECO:0000256" key="7">
    <source>
        <dbReference type="ARBA" id="ARBA00022737"/>
    </source>
</evidence>
<feature type="signal peptide" evidence="16">
    <location>
        <begin position="1"/>
        <end position="31"/>
    </location>
</feature>
<dbReference type="InterPro" id="IPR026823">
    <property type="entry name" value="cEGF"/>
</dbReference>
<dbReference type="GO" id="GO:0005509">
    <property type="term" value="F:calcium ion binding"/>
    <property type="evidence" value="ECO:0007669"/>
    <property type="project" value="InterPro"/>
</dbReference>
<keyword evidence="9" id="KW-0653">Protein transport</keyword>
<keyword evidence="5 15" id="KW-0812">Transmembrane</keyword>
<dbReference type="PROSITE" id="PS01187">
    <property type="entry name" value="EGF_CA"/>
    <property type="match status" value="1"/>
</dbReference>
<comment type="caution">
    <text evidence="18">The sequence shown here is derived from an EMBL/GenBank/DDBJ whole genome shotgun (WGS) entry which is preliminary data.</text>
</comment>
<evidence type="ECO:0000256" key="2">
    <source>
        <dbReference type="ARBA" id="ARBA00007038"/>
    </source>
</evidence>
<sequence>MALHVHGHGRRLAAAAWAWLAVSMMASLASARFIVEKNSVKVLSPRSLRGHHEAAIANYGVPEYGGTLTGVVLYPEDPKLATGCGPFGDKKFRSPSGRPVVLLVDRGGCYFALKTWNAQLAGAAAVLVADSADEPLLTMDSPEDETPDMAFLANITVPSALVTKRFGDALRRAAASPSGGGSGGGEEVVVRLDWRESMPHPDERVEYEFWTNSNDECGPRCDEQAAFVRAFRGHAQLLEKGGYALFTPHYITWFCPDAFLDTPQCKAQCINRGRYCVPDPEGDLAAGYDGKDVVVENLRQLCVHRVANASSRPWVWWDYVADYHLRCSMKENKYTRRCAEDVVRSLGKLESTAVLKAICAGFKETTEPHVCLTPDMETDECLDNNGGCWRDEKTNVTACKDTYRGRICQCPVVGGVQYQGDGYTECKAVGPGRCAMDNGGCWTETRNGKTFSACSGSDLSGCKCPPGFKGDGFHCQDVDECSEKLACSCPHCSCKNNWGGFDCKCGGGLMYIKSEDTCIAKNMSAFGWLVTALVVSCLAGAGVAGYVFYKYRLRRYMDSEIMAIMAQYMPLDSQHNENQPLRTQETQQA</sequence>
<dbReference type="InterPro" id="IPR001881">
    <property type="entry name" value="EGF-like_Ca-bd_dom"/>
</dbReference>
<dbReference type="GO" id="GO:0006623">
    <property type="term" value="P:protein targeting to vacuole"/>
    <property type="evidence" value="ECO:0007669"/>
    <property type="project" value="UniProtKB-ARBA"/>
</dbReference>
<evidence type="ECO:0000256" key="5">
    <source>
        <dbReference type="ARBA" id="ARBA00022692"/>
    </source>
</evidence>
<evidence type="ECO:0000256" key="8">
    <source>
        <dbReference type="ARBA" id="ARBA00022837"/>
    </source>
</evidence>
<dbReference type="OrthoDB" id="10045365at2759"/>
<evidence type="ECO:0000256" key="11">
    <source>
        <dbReference type="ARBA" id="ARBA00023034"/>
    </source>
</evidence>
<feature type="transmembrane region" description="Helical" evidence="15">
    <location>
        <begin position="525"/>
        <end position="549"/>
    </location>
</feature>
<feature type="domain" description="EGF-like calcium-binding" evidence="17">
    <location>
        <begin position="477"/>
        <end position="519"/>
    </location>
</feature>
<evidence type="ECO:0000256" key="14">
    <source>
        <dbReference type="ARBA" id="ARBA00023180"/>
    </source>
</evidence>
<dbReference type="Proteomes" id="UP000275267">
    <property type="component" value="Unassembled WGS sequence"/>
</dbReference>
<keyword evidence="3" id="KW-0813">Transport</keyword>
<keyword evidence="13" id="KW-1015">Disulfide bond</keyword>
<dbReference type="FunFam" id="2.10.25.10:FF:000178">
    <property type="entry name" value="vacuolar-sorting receptor 1"/>
    <property type="match status" value="1"/>
</dbReference>
<dbReference type="SUPFAM" id="SSF52025">
    <property type="entry name" value="PA domain"/>
    <property type="match status" value="1"/>
</dbReference>
<gene>
    <name evidence="18" type="ORF">C2845_PM16G20110</name>
</gene>
<keyword evidence="6 16" id="KW-0732">Signal</keyword>
<evidence type="ECO:0000259" key="17">
    <source>
        <dbReference type="SMART" id="SM00179"/>
    </source>
</evidence>
<comment type="similarity">
    <text evidence="2">Belongs to the VSR (BP-80) family.</text>
</comment>
<keyword evidence="14" id="KW-0325">Glycoprotein</keyword>
<dbReference type="InterPro" id="IPR056858">
    <property type="entry name" value="VSR_TRX"/>
</dbReference>
<keyword evidence="7" id="KW-0677">Repeat</keyword>
<accession>A0A3L6Q0P2</accession>
<reference evidence="19" key="1">
    <citation type="journal article" date="2019" name="Nat. Commun.">
        <title>The genome of broomcorn millet.</title>
        <authorList>
            <person name="Zou C."/>
            <person name="Miki D."/>
            <person name="Li D."/>
            <person name="Tang Q."/>
            <person name="Xiao L."/>
            <person name="Rajput S."/>
            <person name="Deng P."/>
            <person name="Jia W."/>
            <person name="Huang R."/>
            <person name="Zhang M."/>
            <person name="Sun Y."/>
            <person name="Hu J."/>
            <person name="Fu X."/>
            <person name="Schnable P.S."/>
            <person name="Li F."/>
            <person name="Zhang H."/>
            <person name="Feng B."/>
            <person name="Zhu X."/>
            <person name="Liu R."/>
            <person name="Schnable J.C."/>
            <person name="Zhu J.-K."/>
            <person name="Zhang H."/>
        </authorList>
    </citation>
    <scope>NUCLEOTIDE SEQUENCE [LARGE SCALE GENOMIC DNA]</scope>
</reference>
<dbReference type="Pfam" id="PF25011">
    <property type="entry name" value="VSR_TRX"/>
    <property type="match status" value="1"/>
</dbReference>
<evidence type="ECO:0000256" key="9">
    <source>
        <dbReference type="ARBA" id="ARBA00022927"/>
    </source>
</evidence>
<organism evidence="18 19">
    <name type="scientific">Panicum miliaceum</name>
    <name type="common">Proso millet</name>
    <name type="synonym">Broomcorn millet</name>
    <dbReference type="NCBI Taxonomy" id="4540"/>
    <lineage>
        <taxon>Eukaryota</taxon>
        <taxon>Viridiplantae</taxon>
        <taxon>Streptophyta</taxon>
        <taxon>Embryophyta</taxon>
        <taxon>Tracheophyta</taxon>
        <taxon>Spermatophyta</taxon>
        <taxon>Magnoliopsida</taxon>
        <taxon>Liliopsida</taxon>
        <taxon>Poales</taxon>
        <taxon>Poaceae</taxon>
        <taxon>PACMAD clade</taxon>
        <taxon>Panicoideae</taxon>
        <taxon>Panicodae</taxon>
        <taxon>Paniceae</taxon>
        <taxon>Panicinae</taxon>
        <taxon>Panicum</taxon>
        <taxon>Panicum sect. Panicum</taxon>
    </lineage>
</organism>
<comment type="subcellular location">
    <subcellularLocation>
        <location evidence="1">Golgi apparatus membrane</location>
    </subcellularLocation>
</comment>
<dbReference type="PANTHER" id="PTHR22702:SF4">
    <property type="entry name" value="VACUOLAR-SORTING RECEPTOR 6-LIKE"/>
    <property type="match status" value="1"/>
</dbReference>